<dbReference type="Proteomes" id="UP000235739">
    <property type="component" value="Unassembled WGS sequence"/>
</dbReference>
<dbReference type="PANTHER" id="PTHR20881">
    <property type="entry name" value="3-METHYL-2-OXOBUTANOATE HYDROXYMETHYLTRANSFERASE"/>
    <property type="match status" value="1"/>
</dbReference>
<dbReference type="HAMAP" id="MF_00156">
    <property type="entry name" value="PanB"/>
    <property type="match status" value="1"/>
</dbReference>
<keyword evidence="11" id="KW-0489">Methyltransferase</keyword>
<gene>
    <name evidence="7 11" type="primary">panB</name>
    <name evidence="11" type="ORF">CIK84_02995</name>
    <name evidence="12" type="ORF">EXY26_07275</name>
</gene>
<dbReference type="InterPro" id="IPR040442">
    <property type="entry name" value="Pyrv_kinase-like_dom_sf"/>
</dbReference>
<dbReference type="GeneID" id="303185652"/>
<dbReference type="PIRSF" id="PIRSF000388">
    <property type="entry name" value="Pantoate_hydroxy_MeTrfase"/>
    <property type="match status" value="1"/>
</dbReference>
<evidence type="ECO:0000256" key="5">
    <source>
        <dbReference type="ARBA" id="ARBA00022679"/>
    </source>
</evidence>
<comment type="pathway">
    <text evidence="1 7">Cofactor biosynthesis; (R)-pantothenate biosynthesis; (R)-pantoate from 3-methyl-2-oxobutanoate: step 1/2.</text>
</comment>
<evidence type="ECO:0000313" key="13">
    <source>
        <dbReference type="Proteomes" id="UP000235739"/>
    </source>
</evidence>
<evidence type="ECO:0000256" key="7">
    <source>
        <dbReference type="HAMAP-Rule" id="MF_00156"/>
    </source>
</evidence>
<feature type="binding site" evidence="7 10">
    <location>
        <position position="128"/>
    </location>
    <ligand>
        <name>Mg(2+)</name>
        <dbReference type="ChEBI" id="CHEBI:18420"/>
    </ligand>
</feature>
<organism evidence="11 13">
    <name type="scientific">Glutamicibacter arilaitensis</name>
    <dbReference type="NCBI Taxonomy" id="256701"/>
    <lineage>
        <taxon>Bacteria</taxon>
        <taxon>Bacillati</taxon>
        <taxon>Actinomycetota</taxon>
        <taxon>Actinomycetes</taxon>
        <taxon>Micrococcales</taxon>
        <taxon>Micrococcaceae</taxon>
        <taxon>Glutamicibacter</taxon>
    </lineage>
</organism>
<comment type="function">
    <text evidence="6 7">Catalyzes the reversible reaction in which hydroxymethyl group from 5,10-methylenetetrahydrofolate is transferred onto alpha-ketoisovalerate to form ketopantoate.</text>
</comment>
<dbReference type="UniPathway" id="UPA00028">
    <property type="reaction ID" value="UER00003"/>
</dbReference>
<keyword evidence="4 7" id="KW-0566">Pantothenate biosynthesis</keyword>
<evidence type="ECO:0000256" key="3">
    <source>
        <dbReference type="ARBA" id="ARBA00011424"/>
    </source>
</evidence>
<dbReference type="GO" id="GO:0005737">
    <property type="term" value="C:cytoplasm"/>
    <property type="evidence" value="ECO:0007669"/>
    <property type="project" value="UniProtKB-SubCell"/>
</dbReference>
<comment type="caution">
    <text evidence="11">The sequence shown here is derived from an EMBL/GenBank/DDBJ whole genome shotgun (WGS) entry which is preliminary data.</text>
</comment>
<dbReference type="EMBL" id="PNQX01000001">
    <property type="protein sequence ID" value="PMQ20589.1"/>
    <property type="molecule type" value="Genomic_DNA"/>
</dbReference>
<evidence type="ECO:0000256" key="8">
    <source>
        <dbReference type="PIRSR" id="PIRSR000388-1"/>
    </source>
</evidence>
<dbReference type="RefSeq" id="WP_013349402.1">
    <property type="nucleotide sequence ID" value="NZ_JABUYH010000015.1"/>
</dbReference>
<dbReference type="Proteomes" id="UP000297638">
    <property type="component" value="Unassembled WGS sequence"/>
</dbReference>
<dbReference type="InterPro" id="IPR003700">
    <property type="entry name" value="Pantoate_hydroxy_MeTrfase"/>
</dbReference>
<comment type="similarity">
    <text evidence="2 7">Belongs to the PanB family.</text>
</comment>
<dbReference type="GO" id="GO:0003864">
    <property type="term" value="F:3-methyl-2-oxobutanoate hydroxymethyltransferase activity"/>
    <property type="evidence" value="ECO:0007669"/>
    <property type="project" value="UniProtKB-UniRule"/>
</dbReference>
<accession>A0A2N7S370</accession>
<feature type="binding site" evidence="7 9">
    <location>
        <begin position="57"/>
        <end position="58"/>
    </location>
    <ligand>
        <name>3-methyl-2-oxobutanoate</name>
        <dbReference type="ChEBI" id="CHEBI:11851"/>
    </ligand>
</feature>
<dbReference type="AlphaFoldDB" id="A0A2N7S370"/>
<dbReference type="InterPro" id="IPR015813">
    <property type="entry name" value="Pyrv/PenolPyrv_kinase-like_dom"/>
</dbReference>
<dbReference type="GO" id="GO:0015940">
    <property type="term" value="P:pantothenate biosynthetic process"/>
    <property type="evidence" value="ECO:0007669"/>
    <property type="project" value="UniProtKB-UniRule"/>
</dbReference>
<feature type="binding site" evidence="7 9">
    <location>
        <position position="126"/>
    </location>
    <ligand>
        <name>3-methyl-2-oxobutanoate</name>
        <dbReference type="ChEBI" id="CHEBI:11851"/>
    </ligand>
</feature>
<evidence type="ECO:0000256" key="2">
    <source>
        <dbReference type="ARBA" id="ARBA00008676"/>
    </source>
</evidence>
<dbReference type="GO" id="GO:0032259">
    <property type="term" value="P:methylation"/>
    <property type="evidence" value="ECO:0007669"/>
    <property type="project" value="UniProtKB-KW"/>
</dbReference>
<keyword evidence="7 10" id="KW-0460">Magnesium</keyword>
<dbReference type="PANTHER" id="PTHR20881:SF0">
    <property type="entry name" value="3-METHYL-2-OXOBUTANOATE HYDROXYMETHYLTRANSFERASE"/>
    <property type="match status" value="1"/>
</dbReference>
<evidence type="ECO:0000256" key="6">
    <source>
        <dbReference type="ARBA" id="ARBA00056497"/>
    </source>
</evidence>
<protein>
    <recommendedName>
        <fullName evidence="7">3-methyl-2-oxobutanoate hydroxymethyltransferase</fullName>
        <ecNumber evidence="7">2.1.2.11</ecNumber>
    </recommendedName>
    <alternativeName>
        <fullName evidence="7">Ketopantoate hydroxymethyltransferase</fullName>
        <shortName evidence="7">KPHMT</shortName>
    </alternativeName>
</protein>
<dbReference type="SUPFAM" id="SSF51621">
    <property type="entry name" value="Phosphoenolpyruvate/pyruvate domain"/>
    <property type="match status" value="1"/>
</dbReference>
<dbReference type="FunFam" id="3.20.20.60:FF:000003">
    <property type="entry name" value="3-methyl-2-oxobutanoate hydroxymethyltransferase"/>
    <property type="match status" value="1"/>
</dbReference>
<keyword evidence="5 7" id="KW-0808">Transferase</keyword>
<comment type="catalytic activity">
    <reaction evidence="7">
        <text>(6R)-5,10-methylene-5,6,7,8-tetrahydrofolate + 3-methyl-2-oxobutanoate + H2O = 2-dehydropantoate + (6S)-5,6,7,8-tetrahydrofolate</text>
        <dbReference type="Rhea" id="RHEA:11824"/>
        <dbReference type="ChEBI" id="CHEBI:11561"/>
        <dbReference type="ChEBI" id="CHEBI:11851"/>
        <dbReference type="ChEBI" id="CHEBI:15377"/>
        <dbReference type="ChEBI" id="CHEBI:15636"/>
        <dbReference type="ChEBI" id="CHEBI:57453"/>
        <dbReference type="EC" id="2.1.2.11"/>
    </reaction>
</comment>
<dbReference type="CDD" id="cd06557">
    <property type="entry name" value="KPHMT-like"/>
    <property type="match status" value="1"/>
</dbReference>
<dbReference type="EMBL" id="SPDS01000001">
    <property type="protein sequence ID" value="TFH56818.1"/>
    <property type="molecule type" value="Genomic_DNA"/>
</dbReference>
<dbReference type="OMA" id="VLVWTDM"/>
<feature type="binding site" evidence="7 9">
    <location>
        <position position="96"/>
    </location>
    <ligand>
        <name>3-methyl-2-oxobutanoate</name>
        <dbReference type="ChEBI" id="CHEBI:11851"/>
    </ligand>
</feature>
<dbReference type="Gene3D" id="3.20.20.60">
    <property type="entry name" value="Phosphoenolpyruvate-binding domains"/>
    <property type="match status" value="1"/>
</dbReference>
<comment type="cofactor">
    <cofactor evidence="7 10">
        <name>Mg(2+)</name>
        <dbReference type="ChEBI" id="CHEBI:18420"/>
    </cofactor>
    <text evidence="7 10">Binds 1 Mg(2+) ion per subunit.</text>
</comment>
<feature type="binding site" evidence="7 10">
    <location>
        <position position="96"/>
    </location>
    <ligand>
        <name>Mg(2+)</name>
        <dbReference type="ChEBI" id="CHEBI:18420"/>
    </ligand>
</feature>
<dbReference type="NCBIfam" id="TIGR00222">
    <property type="entry name" value="panB"/>
    <property type="match status" value="1"/>
</dbReference>
<keyword evidence="7" id="KW-0963">Cytoplasm</keyword>
<proteinExistence type="inferred from homology"/>
<evidence type="ECO:0000256" key="9">
    <source>
        <dbReference type="PIRSR" id="PIRSR000388-2"/>
    </source>
</evidence>
<evidence type="ECO:0000313" key="11">
    <source>
        <dbReference type="EMBL" id="PMQ20589.1"/>
    </source>
</evidence>
<feature type="binding site" evidence="7 10">
    <location>
        <position position="57"/>
    </location>
    <ligand>
        <name>Mg(2+)</name>
        <dbReference type="ChEBI" id="CHEBI:18420"/>
    </ligand>
</feature>
<dbReference type="GO" id="GO:0008168">
    <property type="term" value="F:methyltransferase activity"/>
    <property type="evidence" value="ECO:0007669"/>
    <property type="project" value="UniProtKB-KW"/>
</dbReference>
<comment type="subcellular location">
    <subcellularLocation>
        <location evidence="7">Cytoplasm</location>
    </subcellularLocation>
</comment>
<evidence type="ECO:0000256" key="10">
    <source>
        <dbReference type="PIRSR" id="PIRSR000388-3"/>
    </source>
</evidence>
<evidence type="ECO:0000313" key="14">
    <source>
        <dbReference type="Proteomes" id="UP000297638"/>
    </source>
</evidence>
<reference evidence="12 14" key="2">
    <citation type="submission" date="2019-03" db="EMBL/GenBank/DDBJ databases">
        <title>Glutamicibacter sp. LJH19 genome.</title>
        <authorList>
            <person name="Sinai Borker S."/>
            <person name="Kumar R."/>
        </authorList>
    </citation>
    <scope>NUCLEOTIDE SEQUENCE [LARGE SCALE GENOMIC DNA]</scope>
    <source>
        <strain evidence="12 14">LJH19</strain>
    </source>
</reference>
<reference evidence="11 13" key="1">
    <citation type="journal article" date="2017" name="Elife">
        <title>Extensive horizontal gene transfer in cheese-associated bacteria.</title>
        <authorList>
            <person name="Bonham K.S."/>
            <person name="Wolfe B.E."/>
            <person name="Dutton R.J."/>
        </authorList>
    </citation>
    <scope>NUCLEOTIDE SEQUENCE [LARGE SCALE GENOMIC DNA]</scope>
    <source>
        <strain evidence="11 13">JB182</strain>
    </source>
</reference>
<dbReference type="EC" id="2.1.2.11" evidence="7"/>
<name>A0A2N7S370_9MICC</name>
<dbReference type="NCBIfam" id="NF001452">
    <property type="entry name" value="PRK00311.1"/>
    <property type="match status" value="1"/>
</dbReference>
<keyword evidence="7 10" id="KW-0479">Metal-binding</keyword>
<evidence type="ECO:0000313" key="12">
    <source>
        <dbReference type="EMBL" id="TFH56818.1"/>
    </source>
</evidence>
<feature type="active site" description="Proton acceptor" evidence="7 8">
    <location>
        <position position="194"/>
    </location>
</feature>
<evidence type="ECO:0000256" key="1">
    <source>
        <dbReference type="ARBA" id="ARBA00005033"/>
    </source>
</evidence>
<evidence type="ECO:0000256" key="4">
    <source>
        <dbReference type="ARBA" id="ARBA00022655"/>
    </source>
</evidence>
<sequence length="278" mass="29789">MPQPYPGNPEKGPSRIRLHHLQQAKDNGEKFAMLTAYDVMMAEIFDSAGIEMLLVGDSAANTVLGYESTLPITLDEMITFTKAVANGAKRAMVVADLPFGSYEQSPAQAVATAVRLMKEGHAHAVKMEGTAQYAEHVQAMVLAGVPVIGHIGFTPQSEHALGGYRVQGRGDAVQQMKEDALALQNAGAFCILMEMVPSPVAAEIDAALAVPTIGIGAGNSTTGQVLVWQDMLGLGGRRTPRFVKKYADLREVVGNAVREYHQDVVSGSFPSAEYEFKE</sequence>
<dbReference type="GO" id="GO:0000287">
    <property type="term" value="F:magnesium ion binding"/>
    <property type="evidence" value="ECO:0007669"/>
    <property type="project" value="TreeGrafter"/>
</dbReference>
<comment type="subunit">
    <text evidence="3 7">Homodecamer; pentamer of dimers.</text>
</comment>
<dbReference type="Pfam" id="PF02548">
    <property type="entry name" value="Pantoate_transf"/>
    <property type="match status" value="1"/>
</dbReference>